<feature type="transmembrane region" description="Helical" evidence="1">
    <location>
        <begin position="38"/>
        <end position="58"/>
    </location>
</feature>
<dbReference type="Pfam" id="PF11911">
    <property type="entry name" value="DUF3429"/>
    <property type="match status" value="1"/>
</dbReference>
<keyword evidence="1" id="KW-0472">Membrane</keyword>
<proteinExistence type="predicted"/>
<reference evidence="2 3" key="1">
    <citation type="submission" date="2020-06" db="EMBL/GenBank/DDBJ databases">
        <title>Genome sequence of Rhizobium sp strain ADMK78.</title>
        <authorList>
            <person name="Rahi P."/>
        </authorList>
    </citation>
    <scope>NUCLEOTIDE SEQUENCE [LARGE SCALE GENOMIC DNA]</scope>
    <source>
        <strain evidence="2 3">ADMK78</strain>
    </source>
</reference>
<keyword evidence="1" id="KW-1133">Transmembrane helix</keyword>
<evidence type="ECO:0000313" key="3">
    <source>
        <dbReference type="Proteomes" id="UP000308530"/>
    </source>
</evidence>
<sequence length="144" mass="15240">MSMYGEKPLTLTLTYLGAVPFLAAALATLLSIGGTFPAQTFLAYGAVISAFMAGTAWMQGQAFSVQPKQLLLLSNAAALIAFSALISPAPLKLSLAMQAIAFIALLYCDYLVAGQGKQPAWYFAMRRNVTMIVLGTYAVMFVAG</sequence>
<dbReference type="InterPro" id="IPR021836">
    <property type="entry name" value="DUF3429"/>
</dbReference>
<evidence type="ECO:0000256" key="1">
    <source>
        <dbReference type="SAM" id="Phobius"/>
    </source>
</evidence>
<feature type="transmembrane region" description="Helical" evidence="1">
    <location>
        <begin position="12"/>
        <end position="32"/>
    </location>
</feature>
<feature type="transmembrane region" description="Helical" evidence="1">
    <location>
        <begin position="125"/>
        <end position="143"/>
    </location>
</feature>
<gene>
    <name evidence="2" type="ORF">FE840_002055</name>
</gene>
<name>A0ABX6QIP2_9HYPH</name>
<protein>
    <submittedName>
        <fullName evidence="2">DUF3429 domain-containing protein</fullName>
    </submittedName>
</protein>
<keyword evidence="1" id="KW-0812">Transmembrane</keyword>
<keyword evidence="3" id="KW-1185">Reference proteome</keyword>
<feature type="transmembrane region" description="Helical" evidence="1">
    <location>
        <begin position="70"/>
        <end position="89"/>
    </location>
</feature>
<organism evidence="2 3">
    <name type="scientific">Peteryoungia desertarenae</name>
    <dbReference type="NCBI Taxonomy" id="1813451"/>
    <lineage>
        <taxon>Bacteria</taxon>
        <taxon>Pseudomonadati</taxon>
        <taxon>Pseudomonadota</taxon>
        <taxon>Alphaproteobacteria</taxon>
        <taxon>Hyphomicrobiales</taxon>
        <taxon>Rhizobiaceae</taxon>
        <taxon>Peteryoungia</taxon>
    </lineage>
</organism>
<accession>A0ABX6QIP2</accession>
<dbReference type="Proteomes" id="UP000308530">
    <property type="component" value="Chromosome"/>
</dbReference>
<dbReference type="EMBL" id="CP058350">
    <property type="protein sequence ID" value="QLF68428.1"/>
    <property type="molecule type" value="Genomic_DNA"/>
</dbReference>
<dbReference type="RefSeq" id="WP_171033770.1">
    <property type="nucleotide sequence ID" value="NZ_CP058350.1"/>
</dbReference>
<evidence type="ECO:0000313" key="2">
    <source>
        <dbReference type="EMBL" id="QLF68428.1"/>
    </source>
</evidence>
<feature type="transmembrane region" description="Helical" evidence="1">
    <location>
        <begin position="95"/>
        <end position="113"/>
    </location>
</feature>